<protein>
    <submittedName>
        <fullName evidence="1">Uncharacterized protein</fullName>
    </submittedName>
</protein>
<dbReference type="RefSeq" id="WP_013335138.1">
    <property type="nucleotide sequence ID" value="NC_014535.1"/>
</dbReference>
<evidence type="ECO:0000313" key="2">
    <source>
        <dbReference type="Proteomes" id="UP000008206"/>
    </source>
</evidence>
<dbReference type="KEGG" id="cyj:Cyan7822_6212"/>
<evidence type="ECO:0000313" key="1">
    <source>
        <dbReference type="EMBL" id="ADN18694.1"/>
    </source>
</evidence>
<sequence length="158" mass="18537">MTKDICLVYFSHDMSCASIIFERAYPTTTIKHCDYIILNNVSISQNKPIIEDKLKNYAKDFDLKIAAIGNIDGYFEQWLNSLNISYDPLTFNLNDYNPLPIIRNIALSIYDFSSDKKLEEKIFFEMRQIDYDKLYKLPLLLQTVVLAYNYYPGMWGNL</sequence>
<reference evidence="2" key="1">
    <citation type="journal article" date="2011" name="MBio">
        <title>Novel metabolic attributes of the genus Cyanothece, comprising a group of unicellular nitrogen-fixing Cyanobacteria.</title>
        <authorList>
            <person name="Bandyopadhyay A."/>
            <person name="Elvitigala T."/>
            <person name="Welsh E."/>
            <person name="Stockel J."/>
            <person name="Liberton M."/>
            <person name="Min H."/>
            <person name="Sherman L.A."/>
            <person name="Pakrasi H.B."/>
        </authorList>
    </citation>
    <scope>NUCLEOTIDE SEQUENCE [LARGE SCALE GENOMIC DNA]</scope>
    <source>
        <strain evidence="2">PCC 7822</strain>
        <plasmid evidence="2">Cy782206</plasmid>
    </source>
</reference>
<dbReference type="AlphaFoldDB" id="E0UP14"/>
<dbReference type="EMBL" id="CP002204">
    <property type="protein sequence ID" value="ADN18694.1"/>
    <property type="molecule type" value="Genomic_DNA"/>
</dbReference>
<organism evidence="1 2">
    <name type="scientific">Gloeothece verrucosa (strain PCC 7822)</name>
    <name type="common">Cyanothece sp. (strain PCC 7822)</name>
    <dbReference type="NCBI Taxonomy" id="497965"/>
    <lineage>
        <taxon>Bacteria</taxon>
        <taxon>Bacillati</taxon>
        <taxon>Cyanobacteriota</taxon>
        <taxon>Cyanophyceae</taxon>
        <taxon>Oscillatoriophycideae</taxon>
        <taxon>Chroococcales</taxon>
        <taxon>Aphanothecaceae</taxon>
        <taxon>Gloeothece</taxon>
        <taxon>Gloeothece verrucosa</taxon>
    </lineage>
</organism>
<dbReference type="HOGENOM" id="CLU_1666500_0_0_3"/>
<geneLocation type="plasmid" evidence="1 2">
    <name>Cy782206</name>
</geneLocation>
<name>E0UP14_GLOV7</name>
<keyword evidence="1" id="KW-0614">Plasmid</keyword>
<keyword evidence="2" id="KW-1185">Reference proteome</keyword>
<dbReference type="Proteomes" id="UP000008206">
    <property type="component" value="Plasmid Cy782206"/>
</dbReference>
<gene>
    <name evidence="1" type="ordered locus">Cyan7822_6212</name>
</gene>
<proteinExistence type="predicted"/>
<accession>E0UP14</accession>